<gene>
    <name evidence="1" type="ORF">LDC_1131</name>
</gene>
<proteinExistence type="predicted"/>
<dbReference type="AlphaFoldDB" id="D9PHX7"/>
<name>D9PHX7_9ZZZZ</name>
<dbReference type="EMBL" id="ADZX01000397">
    <property type="protein sequence ID" value="EFK96824.1"/>
    <property type="molecule type" value="Genomic_DNA"/>
</dbReference>
<protein>
    <submittedName>
        <fullName evidence="1">Uncharacterized protein</fullName>
    </submittedName>
</protein>
<comment type="caution">
    <text evidence="1">The sequence shown here is derived from an EMBL/GenBank/DDBJ whole genome shotgun (WGS) entry which is preliminary data.</text>
</comment>
<evidence type="ECO:0000313" key="1">
    <source>
        <dbReference type="EMBL" id="EFK96824.1"/>
    </source>
</evidence>
<reference evidence="1" key="2">
    <citation type="journal article" date="2011" name="Microb. Ecol.">
        <title>Taxonomic and Functional Metagenomic Profiling of the Microbial Community in the Anoxic Sediment of a Sub-saline Shallow Lake (Laguna de Carrizo, Central Spain).</title>
        <authorList>
            <person name="Ferrer M."/>
            <person name="Guazzaroni M.E."/>
            <person name="Richter M."/>
            <person name="Garcia-Salamanca A."/>
            <person name="Yarza P."/>
            <person name="Suarez-Suarez A."/>
            <person name="Solano J."/>
            <person name="Alcaide M."/>
            <person name="van Dillewijn P."/>
            <person name="Molina-Henares M.A."/>
            <person name="Lopez-Cortes N."/>
            <person name="Al-Ramahi Y."/>
            <person name="Guerrero C."/>
            <person name="Acosta A."/>
            <person name="de Eugenio L.I."/>
            <person name="Martinez V."/>
            <person name="Marques S."/>
            <person name="Rojo F."/>
            <person name="Santero E."/>
            <person name="Genilloud O."/>
            <person name="Perez-Perez J."/>
            <person name="Rossello-Mora R."/>
            <person name="Ramos J.L."/>
        </authorList>
    </citation>
    <scope>NUCLEOTIDE SEQUENCE</scope>
</reference>
<reference evidence="1" key="1">
    <citation type="submission" date="2010-07" db="EMBL/GenBank/DDBJ databases">
        <authorList>
            <consortium name="CONSOLIDER consortium CSD2007-00005"/>
            <person name="Guazzaroni M.-E."/>
            <person name="Richter M."/>
            <person name="Garcia-Salamanca A."/>
            <person name="Yarza P."/>
            <person name="Ferrer M."/>
        </authorList>
    </citation>
    <scope>NUCLEOTIDE SEQUENCE</scope>
</reference>
<accession>D9PHX7</accession>
<organism evidence="1">
    <name type="scientific">sediment metagenome</name>
    <dbReference type="NCBI Taxonomy" id="749907"/>
    <lineage>
        <taxon>unclassified sequences</taxon>
        <taxon>metagenomes</taxon>
        <taxon>ecological metagenomes</taxon>
    </lineage>
</organism>
<sequence>MHKFILIEGCNYKDYPVGGILSFSKQLIRVYGNKIALVGMGDKDDPLGVWFKKKIGDIYFDYFAFMKYSPNIIKPKIPLRLTTYINLRRYKNEILSLGVQAAFARSHEIFKVIINWHFKSICFFFPGVGNPLETSRYKWARPFFYLFDYWFFKGALKANVLLAAADSDAVKATKKEMRWYLKK</sequence>